<evidence type="ECO:0000313" key="11">
    <source>
        <dbReference type="EMBL" id="GFR72851.1"/>
    </source>
</evidence>
<evidence type="ECO:0000259" key="10">
    <source>
        <dbReference type="PROSITE" id="PS50026"/>
    </source>
</evidence>
<evidence type="ECO:0000313" key="12">
    <source>
        <dbReference type="Proteomes" id="UP000762676"/>
    </source>
</evidence>
<organism evidence="11 12">
    <name type="scientific">Elysia marginata</name>
    <dbReference type="NCBI Taxonomy" id="1093978"/>
    <lineage>
        <taxon>Eukaryota</taxon>
        <taxon>Metazoa</taxon>
        <taxon>Spiralia</taxon>
        <taxon>Lophotrochozoa</taxon>
        <taxon>Mollusca</taxon>
        <taxon>Gastropoda</taxon>
        <taxon>Heterobranchia</taxon>
        <taxon>Euthyneura</taxon>
        <taxon>Panpulmonata</taxon>
        <taxon>Sacoglossa</taxon>
        <taxon>Placobranchoidea</taxon>
        <taxon>Plakobranchidae</taxon>
        <taxon>Elysia</taxon>
    </lineage>
</organism>
<feature type="transmembrane region" description="Helical" evidence="8">
    <location>
        <begin position="513"/>
        <end position="533"/>
    </location>
</feature>
<name>A0AAV4FIU3_9GAST</name>
<evidence type="ECO:0000256" key="4">
    <source>
        <dbReference type="ARBA" id="ARBA00022692"/>
    </source>
</evidence>
<sequence>MWSTLVLVTCLGLLDLCKGAPSLSSSVWNMPWPVAGYKSYLSVMPMRYETPAGLASLNISFSGMKTGRSCPERDIHIVIENGGLPLVDLAENSLPEHFITPEDPSIKLVIKPGQIAELSLIRPPPGPWYIVGYLKGVETAIKQKGLHAEESCNYLYMSMAKFSAPIKSTEILPGDEVEAVIDAKGSFFSFAVPSSAINFEVNVLSCEPAPCPLSLRHLTFVPRDSQEVSGDCSSPVNSTNVTQPCLLHVSSPLLNDVQMIKVKFMGDRRQNRTIVFKLEVQECSPFATASAPLSCGLTPPLDRIQSPFPMTTRFGAVGSNTVSLVADLAAATVTSIPFTILEPNDVGGTLKWQIRLVPSPQTNISTVQVCGGLMYNKLPDTSLSQLDLCKADIPGLVNLTQTVKADPKHRSGLYDEVKRYIAYPQAGQWHIVLQSHCFTENRMPVDCGDRVLVEMMLEVQKCVDGECSGHGTCRFSTTGTDLVSFSVCQCDADYRGYGCSDARHAQSVAVQLAGAYLLTLSNLFFIPAIVLGLRRGFLFEAFVYFFTMFFST</sequence>
<keyword evidence="4 8" id="KW-0812">Transmembrane</keyword>
<evidence type="ECO:0000256" key="7">
    <source>
        <dbReference type="PROSITE-ProRule" id="PRU00076"/>
    </source>
</evidence>
<dbReference type="PANTHER" id="PTHR14319">
    <property type="entry name" value="FIVE-SPAN TRANSMEMBRANE PROTEIN M83"/>
    <property type="match status" value="1"/>
</dbReference>
<keyword evidence="6 8" id="KW-0472">Membrane</keyword>
<dbReference type="Proteomes" id="UP000762676">
    <property type="component" value="Unassembled WGS sequence"/>
</dbReference>
<keyword evidence="7" id="KW-0245">EGF-like domain</keyword>
<proteinExistence type="inferred from homology"/>
<feature type="non-terminal residue" evidence="11">
    <location>
        <position position="552"/>
    </location>
</feature>
<dbReference type="PANTHER" id="PTHR14319:SF3">
    <property type="entry name" value="TRANSMEMBRANE PROTEIN-LIKE PROTEIN"/>
    <property type="match status" value="1"/>
</dbReference>
<comment type="caution">
    <text evidence="7">Lacks conserved residue(s) required for the propagation of feature annotation.</text>
</comment>
<dbReference type="InterPro" id="IPR000742">
    <property type="entry name" value="EGF"/>
</dbReference>
<dbReference type="GO" id="GO:0005886">
    <property type="term" value="C:plasma membrane"/>
    <property type="evidence" value="ECO:0007669"/>
    <property type="project" value="UniProtKB-SubCell"/>
</dbReference>
<keyword evidence="5 8" id="KW-1133">Transmembrane helix</keyword>
<dbReference type="EMBL" id="BMAT01004407">
    <property type="protein sequence ID" value="GFR72851.1"/>
    <property type="molecule type" value="Genomic_DNA"/>
</dbReference>
<evidence type="ECO:0000256" key="9">
    <source>
        <dbReference type="SAM" id="SignalP"/>
    </source>
</evidence>
<accession>A0AAV4FIU3</accession>
<comment type="subcellular location">
    <subcellularLocation>
        <location evidence="1">Cell membrane</location>
        <topology evidence="1">Multi-pass membrane protein</topology>
    </subcellularLocation>
</comment>
<feature type="disulfide bond" evidence="7">
    <location>
        <begin position="490"/>
        <end position="499"/>
    </location>
</feature>
<evidence type="ECO:0000256" key="8">
    <source>
        <dbReference type="SAM" id="Phobius"/>
    </source>
</evidence>
<dbReference type="AlphaFoldDB" id="A0AAV4FIU3"/>
<evidence type="ECO:0000256" key="6">
    <source>
        <dbReference type="ARBA" id="ARBA00023136"/>
    </source>
</evidence>
<evidence type="ECO:0000256" key="3">
    <source>
        <dbReference type="ARBA" id="ARBA00022475"/>
    </source>
</evidence>
<dbReference type="Pfam" id="PF12036">
    <property type="entry name" value="DUF3522"/>
    <property type="match status" value="1"/>
</dbReference>
<comment type="similarity">
    <text evidence="2">Belongs to the TMEM8 family.</text>
</comment>
<dbReference type="InterPro" id="IPR021910">
    <property type="entry name" value="NGX6/PGAP6/MYMK"/>
</dbReference>
<keyword evidence="9" id="KW-0732">Signal</keyword>
<gene>
    <name evidence="11" type="ORF">ElyMa_002123700</name>
</gene>
<evidence type="ECO:0000256" key="5">
    <source>
        <dbReference type="ARBA" id="ARBA00022989"/>
    </source>
</evidence>
<evidence type="ECO:0000256" key="1">
    <source>
        <dbReference type="ARBA" id="ARBA00004651"/>
    </source>
</evidence>
<dbReference type="PROSITE" id="PS50026">
    <property type="entry name" value="EGF_3"/>
    <property type="match status" value="1"/>
</dbReference>
<reference evidence="11 12" key="1">
    <citation type="journal article" date="2021" name="Elife">
        <title>Chloroplast acquisition without the gene transfer in kleptoplastic sea slugs, Plakobranchus ocellatus.</title>
        <authorList>
            <person name="Maeda T."/>
            <person name="Takahashi S."/>
            <person name="Yoshida T."/>
            <person name="Shimamura S."/>
            <person name="Takaki Y."/>
            <person name="Nagai Y."/>
            <person name="Toyoda A."/>
            <person name="Suzuki Y."/>
            <person name="Arimoto A."/>
            <person name="Ishii H."/>
            <person name="Satoh N."/>
            <person name="Nishiyama T."/>
            <person name="Hasebe M."/>
            <person name="Maruyama T."/>
            <person name="Minagawa J."/>
            <person name="Obokata J."/>
            <person name="Shigenobu S."/>
        </authorList>
    </citation>
    <scope>NUCLEOTIDE SEQUENCE [LARGE SCALE GENOMIC DNA]</scope>
</reference>
<keyword evidence="12" id="KW-1185">Reference proteome</keyword>
<feature type="domain" description="EGF-like" evidence="10">
    <location>
        <begin position="458"/>
        <end position="500"/>
    </location>
</feature>
<protein>
    <submittedName>
        <fullName evidence="11">Transmembrane protein 8A</fullName>
    </submittedName>
</protein>
<comment type="caution">
    <text evidence="11">The sequence shown here is derived from an EMBL/GenBank/DDBJ whole genome shotgun (WGS) entry which is preliminary data.</text>
</comment>
<keyword evidence="3" id="KW-1003">Cell membrane</keyword>
<feature type="chain" id="PRO_5043439106" evidence="9">
    <location>
        <begin position="20"/>
        <end position="552"/>
    </location>
</feature>
<evidence type="ECO:0000256" key="2">
    <source>
        <dbReference type="ARBA" id="ARBA00005542"/>
    </source>
</evidence>
<feature type="signal peptide" evidence="9">
    <location>
        <begin position="1"/>
        <end position="19"/>
    </location>
</feature>
<keyword evidence="7" id="KW-1015">Disulfide bond</keyword>
<dbReference type="PROSITE" id="PS00022">
    <property type="entry name" value="EGF_1"/>
    <property type="match status" value="1"/>
</dbReference>